<dbReference type="InterPro" id="IPR013868">
    <property type="entry name" value="Cut8/Sts1_fam"/>
</dbReference>
<dbReference type="AlphaFoldDB" id="A0A0M8ML98"/>
<dbReference type="GO" id="GO:0071630">
    <property type="term" value="P:nuclear protein quality control by the ubiquitin-proteasome system"/>
    <property type="evidence" value="ECO:0007669"/>
    <property type="project" value="UniProtKB-UniRule"/>
</dbReference>
<dbReference type="PANTHER" id="PTHR28032">
    <property type="entry name" value="FI02826P"/>
    <property type="match status" value="1"/>
</dbReference>
<dbReference type="InterPro" id="IPR038422">
    <property type="entry name" value="Cut8/Sts1_sf"/>
</dbReference>
<evidence type="ECO:0000256" key="2">
    <source>
        <dbReference type="ARBA" id="ARBA00023242"/>
    </source>
</evidence>
<dbReference type="RefSeq" id="XP_017991470.1">
    <property type="nucleotide sequence ID" value="XM_018136343.1"/>
</dbReference>
<keyword evidence="2 3" id="KW-0539">Nucleus</keyword>
<dbReference type="VEuPathDB" id="FungiDB:Malapachy_1847"/>
<reference evidence="5 6" key="1">
    <citation type="submission" date="2015-07" db="EMBL/GenBank/DDBJ databases">
        <title>Draft Genome Sequence of Malassezia furfur CBS1878 and Malassezia pachydermatis CBS1879.</title>
        <authorList>
            <person name="Triana S."/>
            <person name="Ohm R."/>
            <person name="Gonzalez A."/>
            <person name="DeCock H."/>
            <person name="Restrepo S."/>
            <person name="Celis A."/>
        </authorList>
    </citation>
    <scope>NUCLEOTIDE SEQUENCE [LARGE SCALE GENOMIC DNA]</scope>
    <source>
        <strain evidence="5 6">CBS 1879</strain>
    </source>
</reference>
<feature type="region of interest" description="Disordered" evidence="4">
    <location>
        <begin position="52"/>
        <end position="126"/>
    </location>
</feature>
<name>A0A0M8ML98_9BASI</name>
<gene>
    <name evidence="5" type="ORF">Malapachy_1847</name>
</gene>
<dbReference type="GO" id="GO:0031144">
    <property type="term" value="P:proteasome localization"/>
    <property type="evidence" value="ECO:0007669"/>
    <property type="project" value="UniProtKB-UniRule"/>
</dbReference>
<evidence type="ECO:0000256" key="3">
    <source>
        <dbReference type="RuleBase" id="RU368013"/>
    </source>
</evidence>
<keyword evidence="3" id="KW-0963">Cytoplasm</keyword>
<dbReference type="Gene3D" id="1.20.58.1590">
    <property type="entry name" value="Tethering factor for nuclear proteasome Cut8/Sts1"/>
    <property type="match status" value="1"/>
</dbReference>
<evidence type="ECO:0000313" key="6">
    <source>
        <dbReference type="Proteomes" id="UP000037751"/>
    </source>
</evidence>
<dbReference type="PANTHER" id="PTHR28032:SF1">
    <property type="entry name" value="FI02826P"/>
    <property type="match status" value="1"/>
</dbReference>
<dbReference type="STRING" id="77020.A0A0M8ML98"/>
<keyword evidence="3" id="KW-0813">Transport</keyword>
<dbReference type="Proteomes" id="UP000037751">
    <property type="component" value="Unassembled WGS sequence"/>
</dbReference>
<comment type="caution">
    <text evidence="5">The sequence shown here is derived from an EMBL/GenBank/DDBJ whole genome shotgun (WGS) entry which is preliminary data.</text>
</comment>
<evidence type="ECO:0000313" key="5">
    <source>
        <dbReference type="EMBL" id="KOS13838.1"/>
    </source>
</evidence>
<dbReference type="GO" id="GO:0070628">
    <property type="term" value="F:proteasome binding"/>
    <property type="evidence" value="ECO:0007669"/>
    <property type="project" value="TreeGrafter"/>
</dbReference>
<comment type="similarity">
    <text evidence="1 3">Belongs to the cut8/STS1 family.</text>
</comment>
<accession>A0A0M8ML98</accession>
<dbReference type="Pfam" id="PF08559">
    <property type="entry name" value="Cut8"/>
    <property type="match status" value="1"/>
</dbReference>
<proteinExistence type="inferred from homology"/>
<evidence type="ECO:0000256" key="1">
    <source>
        <dbReference type="ARBA" id="ARBA00006199"/>
    </source>
</evidence>
<dbReference type="GO" id="GO:0015031">
    <property type="term" value="P:protein transport"/>
    <property type="evidence" value="ECO:0007669"/>
    <property type="project" value="UniProtKB-UniRule"/>
</dbReference>
<feature type="compositionally biased region" description="Acidic residues" evidence="4">
    <location>
        <begin position="87"/>
        <end position="96"/>
    </location>
</feature>
<keyword evidence="6" id="KW-1185">Reference proteome</keyword>
<dbReference type="GeneID" id="28728218"/>
<comment type="subcellular location">
    <subcellularLocation>
        <location evidence="3">Cytoplasm</location>
    </subcellularLocation>
    <subcellularLocation>
        <location evidence="3">Nucleus</location>
    </subcellularLocation>
</comment>
<organism evidence="5 6">
    <name type="scientific">Malassezia pachydermatis</name>
    <dbReference type="NCBI Taxonomy" id="77020"/>
    <lineage>
        <taxon>Eukaryota</taxon>
        <taxon>Fungi</taxon>
        <taxon>Dikarya</taxon>
        <taxon>Basidiomycota</taxon>
        <taxon>Ustilaginomycotina</taxon>
        <taxon>Malasseziomycetes</taxon>
        <taxon>Malasseziales</taxon>
        <taxon>Malasseziaceae</taxon>
        <taxon>Malassezia</taxon>
    </lineage>
</organism>
<dbReference type="GO" id="GO:0031965">
    <property type="term" value="C:nuclear membrane"/>
    <property type="evidence" value="ECO:0007669"/>
    <property type="project" value="TreeGrafter"/>
</dbReference>
<protein>
    <recommendedName>
        <fullName evidence="3">Tethering factor for nuclear proteasome STS1</fullName>
    </recommendedName>
</protein>
<dbReference type="OrthoDB" id="10061064at2759"/>
<sequence length="392" mass="43021">MWGTMENSIVTPPPRTIPFNTPALHHVPPALSFGFGCGSVWGETHTSPALAAEAPQASHMSFSPARMMPSQETGRPGHKRRRNSMDNDADVDDESDMLLSLDDPAKRRRAGRTCDGHAKRAAPSHGGDIGRSLATLEKSALLTILLELAKDESTAERIYTLLPAPTVENALASLQQYESRIRSSLPMSTTGHVREQYVWGRVRSTLDELASDLARYLSLFSPSRQASRDMPPIHPTEMFSFLHTATQCMLRIAHMLPCDGAEFKRVPSSSLVKTFRNSLTISSDARDPMAHTIIPMLLREWQAWLVCMDAAVNKEARMYGQEVVLSWCRGLAMLSTCASDQTETPTEAAVHAAMHQAAEQMHTSIGWLVGPAHRAAWDVPTSHTAMDEGDGA</sequence>
<evidence type="ECO:0000256" key="4">
    <source>
        <dbReference type="SAM" id="MobiDB-lite"/>
    </source>
</evidence>
<dbReference type="GO" id="GO:0005737">
    <property type="term" value="C:cytoplasm"/>
    <property type="evidence" value="ECO:0007669"/>
    <property type="project" value="UniProtKB-SubCell"/>
</dbReference>
<dbReference type="EMBL" id="LGAV01000005">
    <property type="protein sequence ID" value="KOS13838.1"/>
    <property type="molecule type" value="Genomic_DNA"/>
</dbReference>
<comment type="function">
    <text evidence="3">Involved in ubiquitin-mediated protein degradation. Regulatory factor in the ubiquitin/proteasome pathway that controls the turnover of proteasome substrates. Targets proteasomes to the nucleus and facilitates the degradation of nuclear proteins.</text>
</comment>
<keyword evidence="3" id="KW-0653">Protein transport</keyword>
<comment type="subunit">
    <text evidence="3">Binds the proteasome.</text>
</comment>